<organism evidence="1 2">
    <name type="scientific">Polyangium mundeleinium</name>
    <dbReference type="NCBI Taxonomy" id="2995306"/>
    <lineage>
        <taxon>Bacteria</taxon>
        <taxon>Pseudomonadati</taxon>
        <taxon>Myxococcota</taxon>
        <taxon>Polyangia</taxon>
        <taxon>Polyangiales</taxon>
        <taxon>Polyangiaceae</taxon>
        <taxon>Polyangium</taxon>
    </lineage>
</organism>
<comment type="caution">
    <text evidence="1">The sequence shown here is derived from an EMBL/GenBank/DDBJ whole genome shotgun (WGS) entry which is preliminary data.</text>
</comment>
<dbReference type="Proteomes" id="UP001221411">
    <property type="component" value="Unassembled WGS sequence"/>
</dbReference>
<proteinExistence type="predicted"/>
<accession>A0ABT5F7X4</accession>
<keyword evidence="2" id="KW-1185">Reference proteome</keyword>
<name>A0ABT5F7X4_9BACT</name>
<protein>
    <recommendedName>
        <fullName evidence="3">Lipoprotein</fullName>
    </recommendedName>
</protein>
<dbReference type="EMBL" id="JAQNDO010000001">
    <property type="protein sequence ID" value="MDC0749754.1"/>
    <property type="molecule type" value="Genomic_DNA"/>
</dbReference>
<sequence>MVVGLISAASACWLGDYQPPTGHAGGGGSAQGHGVRCGDDTCGSSEVCCVEQGSAPTTACTAADACISLAIPCDGPDDCAHLGGVCCGLWDEVAFKYTAVECSDACSSSDRVPICRLEHDDVDCPTGRHCKEERLFGPGFGYCAP</sequence>
<gene>
    <name evidence="1" type="ORF">POL67_50960</name>
</gene>
<dbReference type="RefSeq" id="WP_271929974.1">
    <property type="nucleotide sequence ID" value="NZ_JAQNDO010000001.1"/>
</dbReference>
<evidence type="ECO:0008006" key="3">
    <source>
        <dbReference type="Google" id="ProtNLM"/>
    </source>
</evidence>
<evidence type="ECO:0000313" key="1">
    <source>
        <dbReference type="EMBL" id="MDC0749754.1"/>
    </source>
</evidence>
<evidence type="ECO:0000313" key="2">
    <source>
        <dbReference type="Proteomes" id="UP001221411"/>
    </source>
</evidence>
<reference evidence="1 2" key="1">
    <citation type="submission" date="2022-11" db="EMBL/GenBank/DDBJ databases">
        <title>Minimal conservation of predation-associated metabolite biosynthetic gene clusters underscores biosynthetic potential of Myxococcota including descriptions for ten novel species: Archangium lansinium sp. nov., Myxococcus landrumus sp. nov., Nannocystis bai.</title>
        <authorList>
            <person name="Ahearne A."/>
            <person name="Stevens C."/>
            <person name="Dowd S."/>
        </authorList>
    </citation>
    <scope>NUCLEOTIDE SEQUENCE [LARGE SCALE GENOMIC DNA]</scope>
    <source>
        <strain evidence="1 2">RJM3</strain>
    </source>
</reference>